<name>A0A0R2NHC4_9LACO</name>
<dbReference type="Pfam" id="PF01381">
    <property type="entry name" value="HTH_3"/>
    <property type="match status" value="1"/>
</dbReference>
<dbReference type="GO" id="GO:0003677">
    <property type="term" value="F:DNA binding"/>
    <property type="evidence" value="ECO:0007669"/>
    <property type="project" value="UniProtKB-KW"/>
</dbReference>
<keyword evidence="5" id="KW-1185">Reference proteome</keyword>
<evidence type="ECO:0000256" key="1">
    <source>
        <dbReference type="ARBA" id="ARBA00023125"/>
    </source>
</evidence>
<dbReference type="PANTHER" id="PTHR46558:SF15">
    <property type="entry name" value="HELIX-TURN-HELIX DOMAIN PROTEIN"/>
    <property type="match status" value="1"/>
</dbReference>
<feature type="transmembrane region" description="Helical" evidence="2">
    <location>
        <begin position="143"/>
        <end position="162"/>
    </location>
</feature>
<dbReference type="RefSeq" id="WP_057799230.1">
    <property type="nucleotide sequence ID" value="NZ_BJZZ01000013.1"/>
</dbReference>
<dbReference type="OrthoDB" id="4427456at2"/>
<feature type="transmembrane region" description="Helical" evidence="2">
    <location>
        <begin position="88"/>
        <end position="106"/>
    </location>
</feature>
<feature type="domain" description="HTH cro/C1-type" evidence="3">
    <location>
        <begin position="7"/>
        <end position="61"/>
    </location>
</feature>
<dbReference type="CDD" id="cd00093">
    <property type="entry name" value="HTH_XRE"/>
    <property type="match status" value="1"/>
</dbReference>
<protein>
    <recommendedName>
        <fullName evidence="3">HTH cro/C1-type domain-containing protein</fullName>
    </recommendedName>
</protein>
<dbReference type="PROSITE" id="PS50943">
    <property type="entry name" value="HTH_CROC1"/>
    <property type="match status" value="1"/>
</dbReference>
<keyword evidence="2" id="KW-0812">Transmembrane</keyword>
<comment type="caution">
    <text evidence="4">The sequence shown here is derived from an EMBL/GenBank/DDBJ whole genome shotgun (WGS) entry which is preliminary data.</text>
</comment>
<organism evidence="4 5">
    <name type="scientific">Pediococcus argentinicus</name>
    <dbReference type="NCBI Taxonomy" id="480391"/>
    <lineage>
        <taxon>Bacteria</taxon>
        <taxon>Bacillati</taxon>
        <taxon>Bacillota</taxon>
        <taxon>Bacilli</taxon>
        <taxon>Lactobacillales</taxon>
        <taxon>Lactobacillaceae</taxon>
        <taxon>Pediococcus</taxon>
    </lineage>
</organism>
<evidence type="ECO:0000313" key="5">
    <source>
        <dbReference type="Proteomes" id="UP000051249"/>
    </source>
</evidence>
<sequence length="205" mass="23628">MKIGPALKEGREANHLTQEIVSEKLFVTRQTISNWETNRSYPDLDRLVQLCDLYHLSLDDILRGDSDIMEHFKEQEQVSKRTKVIIQVSYWLNIVMLVLTLLASEFRIPYGPIYPITLVINLIYLSSTCGIVELKKYSLFEKIIAGILVVILTGFLGINAFLDINYNVGDRSYLYGELTGTIVRFIVVVIAILSVWFYRNYAIRK</sequence>
<dbReference type="Proteomes" id="UP000051249">
    <property type="component" value="Unassembled WGS sequence"/>
</dbReference>
<accession>A0A0R2NHC4</accession>
<dbReference type="InterPro" id="IPR001387">
    <property type="entry name" value="Cro/C1-type_HTH"/>
</dbReference>
<dbReference type="Gene3D" id="1.10.260.40">
    <property type="entry name" value="lambda repressor-like DNA-binding domains"/>
    <property type="match status" value="1"/>
</dbReference>
<feature type="transmembrane region" description="Helical" evidence="2">
    <location>
        <begin position="182"/>
        <end position="198"/>
    </location>
</feature>
<dbReference type="AlphaFoldDB" id="A0A0R2NHC4"/>
<feature type="transmembrane region" description="Helical" evidence="2">
    <location>
        <begin position="112"/>
        <end position="131"/>
    </location>
</feature>
<reference evidence="4 5" key="1">
    <citation type="journal article" date="2015" name="Genome Announc.">
        <title>Expanding the biotechnology potential of lactobacilli through comparative genomics of 213 strains and associated genera.</title>
        <authorList>
            <person name="Sun Z."/>
            <person name="Harris H.M."/>
            <person name="McCann A."/>
            <person name="Guo C."/>
            <person name="Argimon S."/>
            <person name="Zhang W."/>
            <person name="Yang X."/>
            <person name="Jeffery I.B."/>
            <person name="Cooney J.C."/>
            <person name="Kagawa T.F."/>
            <person name="Liu W."/>
            <person name="Song Y."/>
            <person name="Salvetti E."/>
            <person name="Wrobel A."/>
            <person name="Rasinkangas P."/>
            <person name="Parkhill J."/>
            <person name="Rea M.C."/>
            <person name="O'Sullivan O."/>
            <person name="Ritari J."/>
            <person name="Douillard F.P."/>
            <person name="Paul Ross R."/>
            <person name="Yang R."/>
            <person name="Briner A.E."/>
            <person name="Felis G.E."/>
            <person name="de Vos W.M."/>
            <person name="Barrangou R."/>
            <person name="Klaenhammer T.R."/>
            <person name="Caufield P.W."/>
            <person name="Cui Y."/>
            <person name="Zhang H."/>
            <person name="O'Toole P.W."/>
        </authorList>
    </citation>
    <scope>NUCLEOTIDE SEQUENCE [LARGE SCALE GENOMIC DNA]</scope>
    <source>
        <strain evidence="4 5">DSM 23026</strain>
    </source>
</reference>
<dbReference type="InterPro" id="IPR010982">
    <property type="entry name" value="Lambda_DNA-bd_dom_sf"/>
</dbReference>
<dbReference type="SMART" id="SM00530">
    <property type="entry name" value="HTH_XRE"/>
    <property type="match status" value="1"/>
</dbReference>
<evidence type="ECO:0000256" key="2">
    <source>
        <dbReference type="SAM" id="Phobius"/>
    </source>
</evidence>
<dbReference type="PANTHER" id="PTHR46558">
    <property type="entry name" value="TRACRIPTIONAL REGULATORY PROTEIN-RELATED-RELATED"/>
    <property type="match status" value="1"/>
</dbReference>
<dbReference type="SUPFAM" id="SSF47413">
    <property type="entry name" value="lambda repressor-like DNA-binding domains"/>
    <property type="match status" value="1"/>
</dbReference>
<dbReference type="EMBL" id="JQCQ01000014">
    <property type="protein sequence ID" value="KRO25207.1"/>
    <property type="molecule type" value="Genomic_DNA"/>
</dbReference>
<proteinExistence type="predicted"/>
<dbReference type="PATRIC" id="fig|480391.4.peg.338"/>
<evidence type="ECO:0000259" key="3">
    <source>
        <dbReference type="PROSITE" id="PS50943"/>
    </source>
</evidence>
<keyword evidence="2" id="KW-1133">Transmembrane helix</keyword>
<keyword evidence="1" id="KW-0238">DNA-binding</keyword>
<keyword evidence="2" id="KW-0472">Membrane</keyword>
<gene>
    <name evidence="4" type="ORF">IV88_GL000334</name>
</gene>
<evidence type="ECO:0000313" key="4">
    <source>
        <dbReference type="EMBL" id="KRO25207.1"/>
    </source>
</evidence>